<sequence>MVASPWEHLQSVLMRTQNPIVREEFRDIVDDDDISIPRGSLKVACLLQDNDSATQTMLRLMLFYIILRKAQDLQVPIYGIPVPSFQEARKFRPQIQLYFQEDFNDVEPGYSPVTGEISFRLMNENGETLNETEARQYANRVRTAFAAGAGFVWRKGKLMCSYTDRARGYQLQLLCRDKAEGKRVIEQVLDIQNHAPDWKYLNVSENDQPTARFPTLPPTDFIYGKNRRLPRQRPIADVRFQYAVLHIHGVNPPIVLVDRSGIFRNPLATVA</sequence>
<geneLocation type="plasmid" evidence="1">
    <name>p2</name>
</geneLocation>
<reference evidence="1" key="1">
    <citation type="submission" date="2020-05" db="EMBL/GenBank/DDBJ databases">
        <authorList>
            <person name="Zhu T."/>
            <person name="Keshari N."/>
            <person name="Lu X."/>
        </authorList>
    </citation>
    <scope>NUCLEOTIDE SEQUENCE</scope>
    <source>
        <strain evidence="1">NK1-12</strain>
        <plasmid evidence="1">p2</plasmid>
    </source>
</reference>
<evidence type="ECO:0000313" key="1">
    <source>
        <dbReference type="EMBL" id="WNZ28179.1"/>
    </source>
</evidence>
<organism evidence="1">
    <name type="scientific">Leptolyngbya sp. NK1-12</name>
    <dbReference type="NCBI Taxonomy" id="2547451"/>
    <lineage>
        <taxon>Bacteria</taxon>
        <taxon>Bacillati</taxon>
        <taxon>Cyanobacteriota</taxon>
        <taxon>Cyanophyceae</taxon>
        <taxon>Leptolyngbyales</taxon>
        <taxon>Leptolyngbyaceae</taxon>
        <taxon>Leptolyngbya group</taxon>
        <taxon>Leptolyngbya</taxon>
    </lineage>
</organism>
<accession>A0AA96WMX1</accession>
<proteinExistence type="predicted"/>
<keyword evidence="1" id="KW-0614">Plasmid</keyword>
<protein>
    <submittedName>
        <fullName evidence="1">Uncharacterized protein</fullName>
    </submittedName>
</protein>
<gene>
    <name evidence="1" type="ORF">HJG54_35285</name>
</gene>
<dbReference type="AlphaFoldDB" id="A0AA96WMX1"/>
<dbReference type="RefSeq" id="WP_316437275.1">
    <property type="nucleotide sequence ID" value="NZ_CP053589.1"/>
</dbReference>
<name>A0AA96WMX1_9CYAN</name>
<dbReference type="EMBL" id="CP053589">
    <property type="protein sequence ID" value="WNZ28179.1"/>
    <property type="molecule type" value="Genomic_DNA"/>
</dbReference>